<keyword evidence="4" id="KW-0689">Ribosomal protein</keyword>
<dbReference type="SUPFAM" id="SSF57829">
    <property type="entry name" value="Zn-binding ribosomal proteins"/>
    <property type="match status" value="1"/>
</dbReference>
<dbReference type="InterPro" id="IPR011332">
    <property type="entry name" value="Ribosomal_zn-bd"/>
</dbReference>
<protein>
    <recommendedName>
        <fullName evidence="7">Large ribosomal subunit protein bL32m</fullName>
    </recommendedName>
    <alternativeName>
        <fullName evidence="8">39S ribosomal protein L32, mitochondrial</fullName>
    </alternativeName>
</protein>
<evidence type="ECO:0000256" key="7">
    <source>
        <dbReference type="ARBA" id="ARBA00039935"/>
    </source>
</evidence>
<dbReference type="PANTHER" id="PTHR21026:SF2">
    <property type="entry name" value="LARGE RIBOSOMAL SUBUNIT PROTEIN BL32M"/>
    <property type="match status" value="1"/>
</dbReference>
<evidence type="ECO:0000256" key="5">
    <source>
        <dbReference type="ARBA" id="ARBA00023128"/>
    </source>
</evidence>
<dbReference type="GO" id="GO:0003735">
    <property type="term" value="F:structural constituent of ribosome"/>
    <property type="evidence" value="ECO:0007669"/>
    <property type="project" value="InterPro"/>
</dbReference>
<dbReference type="EMBL" id="LR003682">
    <property type="protein sequence ID" value="SVE73301.1"/>
    <property type="molecule type" value="mRNA"/>
</dbReference>
<comment type="function">
    <text evidence="9">Component of the mitochondrial large ribosomal subunit (mt-LSU). The mitochondrial ribosome (mitoribosome) is a large ribonucleoprotein complex responsible for the synthesis of proteins inside mitochondria.</text>
</comment>
<sequence>MRRPPNPNWIPLIVQSSQPLVGKESSFDINSIFDGFLWGVPTCRRSAEKRMMRKYGAANWHNKLILPRKDLKACGSCGHYHEEHRLCPNCYSKVKEETTVLQEKMIQELGLDPDDKEVAIVYQGEKQHYDDEFFKGKRIVEIEKARPKWFSKNLLQKSGPSSELSSNETTAIKPHDLG</sequence>
<evidence type="ECO:0000313" key="11">
    <source>
        <dbReference type="EMBL" id="SVE73301.1"/>
    </source>
</evidence>
<dbReference type="Pfam" id="PF01783">
    <property type="entry name" value="Ribosomal_L32p"/>
    <property type="match status" value="1"/>
</dbReference>
<name>A0A4Y7LWJ9_9CRUS</name>
<keyword evidence="3" id="KW-0809">Transit peptide</keyword>
<dbReference type="InterPro" id="IPR002677">
    <property type="entry name" value="Ribosomal_bL32"/>
</dbReference>
<reference evidence="11" key="1">
    <citation type="submission" date="2018-08" db="EMBL/GenBank/DDBJ databases">
        <authorList>
            <person name="Cornetti L."/>
        </authorList>
    </citation>
    <scope>NUCLEOTIDE SEQUENCE</scope>
    <source>
        <strain evidence="11">OM-SAIQ-clone2</strain>
    </source>
</reference>
<evidence type="ECO:0000256" key="4">
    <source>
        <dbReference type="ARBA" id="ARBA00022980"/>
    </source>
</evidence>
<organism evidence="11">
    <name type="scientific">Ceriodaphnia reticulata</name>
    <dbReference type="NCBI Taxonomy" id="302197"/>
    <lineage>
        <taxon>Eukaryota</taxon>
        <taxon>Metazoa</taxon>
        <taxon>Ecdysozoa</taxon>
        <taxon>Arthropoda</taxon>
        <taxon>Crustacea</taxon>
        <taxon>Branchiopoda</taxon>
        <taxon>Diplostraca</taxon>
        <taxon>Cladocera</taxon>
        <taxon>Anomopoda</taxon>
        <taxon>Daphniidae</taxon>
        <taxon>Ceriodaphnia</taxon>
    </lineage>
</organism>
<evidence type="ECO:0000256" key="10">
    <source>
        <dbReference type="SAM" id="MobiDB-lite"/>
    </source>
</evidence>
<gene>
    <name evidence="11" type="primary">EOG090X0IGM</name>
</gene>
<proteinExistence type="evidence at transcript level"/>
<feature type="compositionally biased region" description="Polar residues" evidence="10">
    <location>
        <begin position="156"/>
        <end position="170"/>
    </location>
</feature>
<dbReference type="GO" id="GO:0006412">
    <property type="term" value="P:translation"/>
    <property type="evidence" value="ECO:0007669"/>
    <property type="project" value="InterPro"/>
</dbReference>
<comment type="subcellular location">
    <subcellularLocation>
        <location evidence="1">Mitochondrion</location>
    </subcellularLocation>
</comment>
<accession>A0A4Y7LWJ9</accession>
<evidence type="ECO:0000256" key="8">
    <source>
        <dbReference type="ARBA" id="ARBA00042577"/>
    </source>
</evidence>
<comment type="similarity">
    <text evidence="2">Belongs to the bacterial ribosomal protein bL32 family.</text>
</comment>
<dbReference type="AlphaFoldDB" id="A0A4Y7LWJ9"/>
<feature type="region of interest" description="Disordered" evidence="10">
    <location>
        <begin position="156"/>
        <end position="178"/>
    </location>
</feature>
<evidence type="ECO:0000256" key="6">
    <source>
        <dbReference type="ARBA" id="ARBA00023274"/>
    </source>
</evidence>
<evidence type="ECO:0000256" key="3">
    <source>
        <dbReference type="ARBA" id="ARBA00022946"/>
    </source>
</evidence>
<dbReference type="PANTHER" id="PTHR21026">
    <property type="entry name" value="39S RIBOSOMAL PROTEIN L32, MITOCHONDRIAL"/>
    <property type="match status" value="1"/>
</dbReference>
<keyword evidence="6" id="KW-0687">Ribonucleoprotein</keyword>
<keyword evidence="5" id="KW-0496">Mitochondrion</keyword>
<evidence type="ECO:0000256" key="9">
    <source>
        <dbReference type="ARBA" id="ARBA00045766"/>
    </source>
</evidence>
<evidence type="ECO:0000256" key="1">
    <source>
        <dbReference type="ARBA" id="ARBA00004173"/>
    </source>
</evidence>
<dbReference type="GO" id="GO:0005762">
    <property type="term" value="C:mitochondrial large ribosomal subunit"/>
    <property type="evidence" value="ECO:0007669"/>
    <property type="project" value="TreeGrafter"/>
</dbReference>
<evidence type="ECO:0000256" key="2">
    <source>
        <dbReference type="ARBA" id="ARBA00008560"/>
    </source>
</evidence>
<dbReference type="InterPro" id="IPR051991">
    <property type="entry name" value="Mitoribosomal_protein_bL32"/>
</dbReference>